<proteinExistence type="inferred from homology"/>
<feature type="domain" description="Polysaccharide lyase 8 N-terminal alpha-helical" evidence="8">
    <location>
        <begin position="46"/>
        <end position="371"/>
    </location>
</feature>
<feature type="domain" description="Polysaccharide lyase family 8 central" evidence="6">
    <location>
        <begin position="637"/>
        <end position="805"/>
    </location>
</feature>
<name>A0ABU3GE47_9MICO</name>
<dbReference type="InterPro" id="IPR014718">
    <property type="entry name" value="GH-type_carb-bd"/>
</dbReference>
<feature type="chain" id="PRO_5047219259" evidence="5">
    <location>
        <begin position="28"/>
        <end position="1264"/>
    </location>
</feature>
<dbReference type="RefSeq" id="WP_311863366.1">
    <property type="nucleotide sequence ID" value="NZ_JAUZVV010000003.1"/>
</dbReference>
<dbReference type="InterPro" id="IPR011071">
    <property type="entry name" value="Lyase_8-like_C"/>
</dbReference>
<dbReference type="Pfam" id="PF08124">
    <property type="entry name" value="Lyase_8_N"/>
    <property type="match status" value="1"/>
</dbReference>
<dbReference type="EMBL" id="JAUZVV010000003">
    <property type="protein sequence ID" value="MDT3318083.1"/>
    <property type="molecule type" value="Genomic_DNA"/>
</dbReference>
<dbReference type="InterPro" id="IPR012970">
    <property type="entry name" value="Lyase_8_alpha_N"/>
</dbReference>
<dbReference type="GO" id="GO:0016829">
    <property type="term" value="F:lyase activity"/>
    <property type="evidence" value="ECO:0007669"/>
    <property type="project" value="UniProtKB-KW"/>
</dbReference>
<evidence type="ECO:0000256" key="2">
    <source>
        <dbReference type="ARBA" id="ARBA00022729"/>
    </source>
</evidence>
<evidence type="ECO:0000256" key="1">
    <source>
        <dbReference type="ARBA" id="ARBA00006699"/>
    </source>
</evidence>
<comment type="caution">
    <text evidence="9">The sequence shown here is derived from an EMBL/GenBank/DDBJ whole genome shotgun (WGS) entry which is preliminary data.</text>
</comment>
<evidence type="ECO:0000256" key="5">
    <source>
        <dbReference type="SAM" id="SignalP"/>
    </source>
</evidence>
<dbReference type="Gene3D" id="2.60.220.10">
    <property type="entry name" value="Polysaccharide lyase family 8-like, C-terminal"/>
    <property type="match status" value="1"/>
</dbReference>
<dbReference type="PANTHER" id="PTHR38481:SF1">
    <property type="entry name" value="HYALURONATE LYASE"/>
    <property type="match status" value="1"/>
</dbReference>
<evidence type="ECO:0000259" key="8">
    <source>
        <dbReference type="Pfam" id="PF08124"/>
    </source>
</evidence>
<dbReference type="Pfam" id="PF02884">
    <property type="entry name" value="Lyase_8_C"/>
    <property type="match status" value="1"/>
</dbReference>
<dbReference type="InterPro" id="IPR008929">
    <property type="entry name" value="Chondroitin_lyas"/>
</dbReference>
<dbReference type="SUPFAM" id="SSF49863">
    <property type="entry name" value="Hyaluronate lyase-like, C-terminal domain"/>
    <property type="match status" value="1"/>
</dbReference>
<gene>
    <name evidence="9" type="ORF">Q9S71_14740</name>
</gene>
<dbReference type="InterPro" id="IPR011013">
    <property type="entry name" value="Gal_mutarotase_sf_dom"/>
</dbReference>
<evidence type="ECO:0000256" key="4">
    <source>
        <dbReference type="SAM" id="MobiDB-lite"/>
    </source>
</evidence>
<dbReference type="Pfam" id="PF02278">
    <property type="entry name" value="Lyase_8"/>
    <property type="match status" value="2"/>
</dbReference>
<keyword evidence="3 9" id="KW-0456">Lyase</keyword>
<keyword evidence="10" id="KW-1185">Reference proteome</keyword>
<dbReference type="InterPro" id="IPR038970">
    <property type="entry name" value="Lyase_8"/>
</dbReference>
<dbReference type="CDD" id="cd01083">
    <property type="entry name" value="GAG_Lyase"/>
    <property type="match status" value="1"/>
</dbReference>
<dbReference type="Gene3D" id="1.50.10.100">
    <property type="entry name" value="Chondroitin AC/alginate lyase"/>
    <property type="match status" value="1"/>
</dbReference>
<feature type="region of interest" description="Disordered" evidence="4">
    <location>
        <begin position="531"/>
        <end position="551"/>
    </location>
</feature>
<evidence type="ECO:0000259" key="7">
    <source>
        <dbReference type="Pfam" id="PF02884"/>
    </source>
</evidence>
<dbReference type="PANTHER" id="PTHR38481">
    <property type="entry name" value="HYALURONATE LYASE"/>
    <property type="match status" value="1"/>
</dbReference>
<sequence>MRSFTSKSTWRGAILSLSVVISVSLLAGPPAVASEQDEFSAVREKWVASIVGDGNLDLADPDVAAKVASVTQLAETRRSRVDRSAVRTSVFTDLTTRMPNQNITNSFIGLREMAVAYRTDGSALEGDVGLRDDIIGGLVWLEANWYNAEVPFAPQSPDNNWFAWELGAPLALVDVLALMHDDLPSGLLDDYVAAIDHFLPRPDQLGHSVNWTLGSEGANLAWAVTVLGKRGILGEDGDVVAEATTALSPLFDYAADGANGFHRDGSVLFHEGFPYTTGYGWSNVIEPTLAVMLYEGSPWEITDPDKANLVSWARDSFEPFLFGNRIHDSLAGRNIARPRSQDRASGLVNLALDLRSIGSPAESAHLDSLVKHLLRSDPQSSFWKNGSIPNIVEARRLLNDPTVPELEPGDFYKQFPAMDRSVARRDGWSFGVAMHSSRTQNYESINNENVRGWHTADGRTTLFTSDIDQYGEDYWPTIDATRIPGTTVVQHEEDDVLAPQVGRLEIMGSKPVIDDLSDFSRVHYRSPRWTVDKNPEAANGDTSRVRRTENSQEQLTWTSAAAATSFAIEVHHTSQSGLDRVTVLASTNDSTYSPVKVTPTVVAQAGGWTTSVLRPTGALPTNTRFIRIQLAPSVPQSSGDSVWAGGTSLEGKYGASGMELIQPESGLSARKSWFVLDDEIVAVGSDISGTKDREVETVVENRRLTRDFPGNLTVDGENLGAADGDQRLADVSWANLGGGVDGSDLGYVFPSTTDLRAVRETRSANWSEIGNSTLAASNRFASLILEHGAKPTDGTYSYVLLPGADAGQTAAYAENPDIEVLAQAPEAHAVRAADQGIVGATTWTKASTTINVNEDPFMTVTGRAAVMTQESNGEMRLAISDPTQGADKAGPVDDSANGFSQIFERSTNWGLEPGGGFKRTTATQEYLTYRVDQAQDFLVTLRWNHQLSGSNTSPILDRVRFSTSPDNKTWSPVKVQLTKPHTPTDGGGLTNTADVEPIGDLPADTQYVRIEALDTDPKIWSPQIRRVQIESGAPEGAFVDVEIARTALATLEQDPRVEVVSLNPLKIRVDVADAHGETFHARFAYDVKAPELTVTAPEAVWTDRDSTMQVVAADDGGDTAITVIADGTEIPVPTTGTLPLDTSYGNHEYLVTATDRAGNTTKQTVRYRSLRFLADPPTKDTVKAGATLPVRFGIEAPGRAGEVTAVLKASDVEGNTLFRKAGQHYQALWRSKKEMTGEHSLIIHVTVDGVNLPAREHVVLVRNR</sequence>
<feature type="domain" description="Polysaccharide lyase family 8 central" evidence="6">
    <location>
        <begin position="413"/>
        <end position="495"/>
    </location>
</feature>
<feature type="region of interest" description="Disordered" evidence="4">
    <location>
        <begin position="977"/>
        <end position="998"/>
    </location>
</feature>
<feature type="signal peptide" evidence="5">
    <location>
        <begin position="1"/>
        <end position="27"/>
    </location>
</feature>
<dbReference type="InterPro" id="IPR003159">
    <property type="entry name" value="Lyase_8_central_dom"/>
</dbReference>
<dbReference type="Gene3D" id="2.70.98.10">
    <property type="match status" value="2"/>
</dbReference>
<dbReference type="SUPFAM" id="SSF48230">
    <property type="entry name" value="Chondroitin AC/alginate lyase"/>
    <property type="match status" value="1"/>
</dbReference>
<organism evidence="9 10">
    <name type="scientific">Microbacterium gawkjiense</name>
    <dbReference type="NCBI Taxonomy" id="3067309"/>
    <lineage>
        <taxon>Bacteria</taxon>
        <taxon>Bacillati</taxon>
        <taxon>Actinomycetota</taxon>
        <taxon>Actinomycetes</taxon>
        <taxon>Micrococcales</taxon>
        <taxon>Microbacteriaceae</taxon>
        <taxon>Microbacterium</taxon>
    </lineage>
</organism>
<dbReference type="Proteomes" id="UP001251849">
    <property type="component" value="Unassembled WGS sequence"/>
</dbReference>
<keyword evidence="2 5" id="KW-0732">Signal</keyword>
<comment type="similarity">
    <text evidence="1">Belongs to the polysaccharide lyase 8 family.</text>
</comment>
<dbReference type="InterPro" id="IPR004103">
    <property type="entry name" value="Lyase_8_C"/>
</dbReference>
<protein>
    <submittedName>
        <fullName evidence="9">Polysaccharide lyase family 8 super-sandwich domain-containing protein</fullName>
    </submittedName>
</protein>
<dbReference type="Gene3D" id="2.60.40.10">
    <property type="entry name" value="Immunoglobulins"/>
    <property type="match status" value="1"/>
</dbReference>
<reference evidence="9 10" key="1">
    <citation type="submission" date="2023-08" db="EMBL/GenBank/DDBJ databases">
        <title>Microbacterium aquilitoris sp. nov. and Microbacterium gwkjibeachense sp. nov., isolated from beach.</title>
        <authorList>
            <person name="Lee S.D."/>
            <person name="Yang H."/>
            <person name="Kim I."/>
        </authorList>
    </citation>
    <scope>NUCLEOTIDE SEQUENCE [LARGE SCALE GENOMIC DNA]</scope>
    <source>
        <strain evidence="9 10">KSW4-11</strain>
    </source>
</reference>
<evidence type="ECO:0000259" key="6">
    <source>
        <dbReference type="Pfam" id="PF02278"/>
    </source>
</evidence>
<dbReference type="SUPFAM" id="SSF74650">
    <property type="entry name" value="Galactose mutarotase-like"/>
    <property type="match status" value="2"/>
</dbReference>
<feature type="domain" description="Polysaccharide lyase family 8 C-terminal" evidence="7">
    <location>
        <begin position="819"/>
        <end position="886"/>
    </location>
</feature>
<evidence type="ECO:0000256" key="3">
    <source>
        <dbReference type="ARBA" id="ARBA00023239"/>
    </source>
</evidence>
<dbReference type="InterPro" id="IPR013783">
    <property type="entry name" value="Ig-like_fold"/>
</dbReference>
<evidence type="ECO:0000313" key="10">
    <source>
        <dbReference type="Proteomes" id="UP001251849"/>
    </source>
</evidence>
<evidence type="ECO:0000313" key="9">
    <source>
        <dbReference type="EMBL" id="MDT3318083.1"/>
    </source>
</evidence>
<accession>A0ABU3GE47</accession>